<dbReference type="InterPro" id="IPR025665">
    <property type="entry name" value="Beta-barrel_OMP_2"/>
</dbReference>
<comment type="caution">
    <text evidence="2">The sequence shown here is derived from an EMBL/GenBank/DDBJ whole genome shotgun (WGS) entry which is preliminary data.</text>
</comment>
<dbReference type="InterPro" id="IPR011250">
    <property type="entry name" value="OMP/PagP_B-barrel"/>
</dbReference>
<dbReference type="EMBL" id="JMIH01000011">
    <property type="protein sequence ID" value="KEO75460.1"/>
    <property type="molecule type" value="Genomic_DNA"/>
</dbReference>
<gene>
    <name evidence="2" type="ORF">EL17_00995</name>
</gene>
<dbReference type="Proteomes" id="UP000027821">
    <property type="component" value="Unassembled WGS sequence"/>
</dbReference>
<sequence>MLFFSYSYAYAQEEEKYQFGIKAGVNYATLFGKDAFPESDRKVGYSFGVYTNYKLSHNFKIQPEIIWSLQGEETENKTRYNISYINIPIMLKWLKDRYYFELGPQLGVLTIHSNSSVPHDIRLDNFDTFDLLINVGLGYEVAEDWNIGIRYSHGLTNLVNGLDLKNSVFYIGFSYRIH</sequence>
<reference evidence="2 3" key="1">
    <citation type="submission" date="2014-04" db="EMBL/GenBank/DDBJ databases">
        <title>Characterization and application of a salt tolerant electro-active bacterium.</title>
        <authorList>
            <person name="Yang L."/>
            <person name="Wei S."/>
            <person name="Tay Q.X.M."/>
        </authorList>
    </citation>
    <scope>NUCLEOTIDE SEQUENCE [LARGE SCALE GENOMIC DNA]</scope>
    <source>
        <strain evidence="2 3">LY1</strain>
    </source>
</reference>
<evidence type="ECO:0000313" key="2">
    <source>
        <dbReference type="EMBL" id="KEO75460.1"/>
    </source>
</evidence>
<protein>
    <recommendedName>
        <fullName evidence="1">Outer membrane protein beta-barrel domain-containing protein</fullName>
    </recommendedName>
</protein>
<organism evidence="2 3">
    <name type="scientific">Anditalea andensis</name>
    <dbReference type="NCBI Taxonomy" id="1048983"/>
    <lineage>
        <taxon>Bacteria</taxon>
        <taxon>Pseudomonadati</taxon>
        <taxon>Bacteroidota</taxon>
        <taxon>Cytophagia</taxon>
        <taxon>Cytophagales</taxon>
        <taxon>Cytophagaceae</taxon>
        <taxon>Anditalea</taxon>
    </lineage>
</organism>
<proteinExistence type="predicted"/>
<dbReference type="Pfam" id="PF13568">
    <property type="entry name" value="OMP_b-brl_2"/>
    <property type="match status" value="1"/>
</dbReference>
<keyword evidence="3" id="KW-1185">Reference proteome</keyword>
<dbReference type="eggNOG" id="COG3637">
    <property type="taxonomic scope" value="Bacteria"/>
</dbReference>
<dbReference type="STRING" id="1048983.EL17_00995"/>
<feature type="domain" description="Outer membrane protein beta-barrel" evidence="1">
    <location>
        <begin position="11"/>
        <end position="159"/>
    </location>
</feature>
<evidence type="ECO:0000313" key="3">
    <source>
        <dbReference type="Proteomes" id="UP000027821"/>
    </source>
</evidence>
<dbReference type="SUPFAM" id="SSF56925">
    <property type="entry name" value="OMPA-like"/>
    <property type="match status" value="1"/>
</dbReference>
<accession>A0A074L4P1</accession>
<dbReference type="AlphaFoldDB" id="A0A074L4P1"/>
<name>A0A074L4P1_9BACT</name>
<evidence type="ECO:0000259" key="1">
    <source>
        <dbReference type="Pfam" id="PF13568"/>
    </source>
</evidence>